<protein>
    <recommendedName>
        <fullName evidence="5">Exonuclease domain-containing protein</fullName>
    </recommendedName>
</protein>
<dbReference type="EMBL" id="CP017075">
    <property type="protein sequence ID" value="AOR77735.1"/>
    <property type="molecule type" value="Genomic_DNA"/>
</dbReference>
<accession>A0A031K067</accession>
<dbReference type="EMBL" id="JFYZ01000010">
    <property type="protein sequence ID" value="EZP82012.1"/>
    <property type="molecule type" value="Genomic_DNA"/>
</dbReference>
<dbReference type="eggNOG" id="COG0847">
    <property type="taxonomic scope" value="Bacteria"/>
</dbReference>
<reference evidence="1" key="2">
    <citation type="submission" date="2016-08" db="EMBL/GenBank/DDBJ databases">
        <authorList>
            <person name="Seilhamer J.J."/>
        </authorList>
    </citation>
    <scope>NUCLEOTIDE SEQUENCE [LARGE SCALE GENOMIC DNA]</scope>
    <source>
        <strain evidence="1">SA1</strain>
    </source>
</reference>
<dbReference type="SUPFAM" id="SSF53098">
    <property type="entry name" value="Ribonuclease H-like"/>
    <property type="match status" value="1"/>
</dbReference>
<dbReference type="OrthoDB" id="5705783at2"/>
<sequence length="173" mass="19276">MSCPALIDFEASCLPEYGQSYPIEVAVARIDGSNRAWLIRPAEAWRYWDWSDEAEALHGISRQMLDDEGLPPAQVLAEMAEFVAGCPVYADADLDEFWLEVLCQAVGAKLPFPVHYLGEFLKDGGYSRPQVVAALEEAKRLLPKEHLAREDAKRLAMVVKLLVDGEVEPSSRT</sequence>
<name>A0A031K067_9SPHN</name>
<organism evidence="2 3">
    <name type="scientific">Novosphingobium resinovorum</name>
    <dbReference type="NCBI Taxonomy" id="158500"/>
    <lineage>
        <taxon>Bacteria</taxon>
        <taxon>Pseudomonadati</taxon>
        <taxon>Pseudomonadota</taxon>
        <taxon>Alphaproteobacteria</taxon>
        <taxon>Sphingomonadales</taxon>
        <taxon>Sphingomonadaceae</taxon>
        <taxon>Novosphingobium</taxon>
    </lineage>
</organism>
<keyword evidence="4" id="KW-1185">Reference proteome</keyword>
<dbReference type="Proteomes" id="UP000094626">
    <property type="component" value="Chromosome"/>
</dbReference>
<evidence type="ECO:0000313" key="1">
    <source>
        <dbReference type="EMBL" id="AOR77735.1"/>
    </source>
</evidence>
<gene>
    <name evidence="1" type="ORF">BES08_13945</name>
    <name evidence="2" type="ORF">BV97_02035</name>
</gene>
<dbReference type="STRING" id="158500.BES08_13945"/>
<evidence type="ECO:0000313" key="2">
    <source>
        <dbReference type="EMBL" id="EZP82012.1"/>
    </source>
</evidence>
<proteinExistence type="predicted"/>
<dbReference type="InterPro" id="IPR012337">
    <property type="entry name" value="RNaseH-like_sf"/>
</dbReference>
<evidence type="ECO:0008006" key="5">
    <source>
        <dbReference type="Google" id="ProtNLM"/>
    </source>
</evidence>
<dbReference type="KEGG" id="nre:BES08_13945"/>
<dbReference type="PATRIC" id="fig|158500.4.peg.2073"/>
<dbReference type="RefSeq" id="WP_036525588.1">
    <property type="nucleotide sequence ID" value="NZ_CP017075.1"/>
</dbReference>
<dbReference type="Proteomes" id="UP000024329">
    <property type="component" value="Unassembled WGS sequence"/>
</dbReference>
<dbReference type="InterPro" id="IPR036397">
    <property type="entry name" value="RNaseH_sf"/>
</dbReference>
<dbReference type="Gene3D" id="3.30.420.10">
    <property type="entry name" value="Ribonuclease H-like superfamily/Ribonuclease H"/>
    <property type="match status" value="1"/>
</dbReference>
<dbReference type="AlphaFoldDB" id="A0A031K067"/>
<evidence type="ECO:0000313" key="4">
    <source>
        <dbReference type="Proteomes" id="UP000094626"/>
    </source>
</evidence>
<reference evidence="4" key="3">
    <citation type="journal article" date="2017" name="J. Biotechnol.">
        <title>Complete genome sequence of Novosphingobium resinovorum SA1, a versatile xenobiotic-degrading bacterium capable of utilizing sulfanilic acid.</title>
        <authorList>
            <person name="Hegedus B."/>
            <person name="Kos P.B."/>
            <person name="Balint B."/>
            <person name="Maroti G."/>
            <person name="Gan H.M."/>
            <person name="Perei K."/>
            <person name="Rakhely G."/>
        </authorList>
    </citation>
    <scope>NUCLEOTIDE SEQUENCE [LARGE SCALE GENOMIC DNA]</scope>
    <source>
        <strain evidence="4">SA1</strain>
    </source>
</reference>
<dbReference type="GO" id="GO:0003676">
    <property type="term" value="F:nucleic acid binding"/>
    <property type="evidence" value="ECO:0007669"/>
    <property type="project" value="InterPro"/>
</dbReference>
<reference evidence="2 3" key="1">
    <citation type="submission" date="2014-03" db="EMBL/GenBank/DDBJ databases">
        <title>Whole genome sequence of Novosphingobium resinovorum KF1.</title>
        <authorList>
            <person name="Gan H.M."/>
            <person name="Gan H.Y."/>
            <person name="Chew T.H."/>
            <person name="Savka M.A."/>
        </authorList>
    </citation>
    <scope>NUCLEOTIDE SEQUENCE [LARGE SCALE GENOMIC DNA]</scope>
    <source>
        <strain evidence="2 3">KF1</strain>
    </source>
</reference>
<evidence type="ECO:0000313" key="3">
    <source>
        <dbReference type="Proteomes" id="UP000024329"/>
    </source>
</evidence>